<name>A0A841FIG4_9ACTN</name>
<dbReference type="AlphaFoldDB" id="A0A841FIG4"/>
<keyword evidence="4" id="KW-1185">Reference proteome</keyword>
<dbReference type="Gene3D" id="3.40.50.1820">
    <property type="entry name" value="alpha/beta hydrolase"/>
    <property type="match status" value="1"/>
</dbReference>
<keyword evidence="1" id="KW-0378">Hydrolase</keyword>
<reference evidence="3 4" key="1">
    <citation type="submission" date="2020-08" db="EMBL/GenBank/DDBJ databases">
        <title>Genomic Encyclopedia of Type Strains, Phase IV (KMG-IV): sequencing the most valuable type-strain genomes for metagenomic binning, comparative biology and taxonomic classification.</title>
        <authorList>
            <person name="Goeker M."/>
        </authorList>
    </citation>
    <scope>NUCLEOTIDE SEQUENCE [LARGE SCALE GENOMIC DNA]</scope>
    <source>
        <strain evidence="3 4">YIM 65646</strain>
    </source>
</reference>
<gene>
    <name evidence="3" type="ORF">HNR73_003864</name>
</gene>
<dbReference type="PANTHER" id="PTHR43798">
    <property type="entry name" value="MONOACYLGLYCEROL LIPASE"/>
    <property type="match status" value="1"/>
</dbReference>
<evidence type="ECO:0000313" key="3">
    <source>
        <dbReference type="EMBL" id="MBB6035996.1"/>
    </source>
</evidence>
<organism evidence="3 4">
    <name type="scientific">Phytomonospora endophytica</name>
    <dbReference type="NCBI Taxonomy" id="714109"/>
    <lineage>
        <taxon>Bacteria</taxon>
        <taxon>Bacillati</taxon>
        <taxon>Actinomycetota</taxon>
        <taxon>Actinomycetes</taxon>
        <taxon>Micromonosporales</taxon>
        <taxon>Micromonosporaceae</taxon>
        <taxon>Phytomonospora</taxon>
    </lineage>
</organism>
<dbReference type="EMBL" id="JACHGT010000008">
    <property type="protein sequence ID" value="MBB6035996.1"/>
    <property type="molecule type" value="Genomic_DNA"/>
</dbReference>
<dbReference type="Pfam" id="PF12697">
    <property type="entry name" value="Abhydrolase_6"/>
    <property type="match status" value="1"/>
</dbReference>
<dbReference type="PANTHER" id="PTHR43798:SF31">
    <property type="entry name" value="AB HYDROLASE SUPERFAMILY PROTEIN YCLE"/>
    <property type="match status" value="1"/>
</dbReference>
<protein>
    <submittedName>
        <fullName evidence="3">Pimeloyl-ACP methyl ester carboxylesterase</fullName>
    </submittedName>
</protein>
<evidence type="ECO:0000256" key="1">
    <source>
        <dbReference type="ARBA" id="ARBA00022801"/>
    </source>
</evidence>
<dbReference type="InterPro" id="IPR050266">
    <property type="entry name" value="AB_hydrolase_sf"/>
</dbReference>
<proteinExistence type="predicted"/>
<accession>A0A841FIG4</accession>
<sequence>MSTGGTRSGVTRFRSARARDKFLRGYDAAFELWPRPFDRIDVETRYGSTRVHRYGPATGTPVVLLHGHGGNGSLWYPQVEALGARHPVYAIDAIDDPGGGVQRALLSTSEDYAAWLDEVLDGLGLDAVHLVGHSYGGWLSLNHASRRPQRVASVTGLDPAGIEDIPTRFLLHSGIGLLRLITRSRTTPRLARWTANAALIIDWRVFGPPMGCVFSFGPQRSKGRRYDDGELAAITAPALILIGGRSTLFRPARAAARIRELIPHARVETINRAGHGIPFEFPERVNASILAHLAGA</sequence>
<evidence type="ECO:0000313" key="4">
    <source>
        <dbReference type="Proteomes" id="UP000548476"/>
    </source>
</evidence>
<dbReference type="GO" id="GO:0016020">
    <property type="term" value="C:membrane"/>
    <property type="evidence" value="ECO:0007669"/>
    <property type="project" value="TreeGrafter"/>
</dbReference>
<dbReference type="InterPro" id="IPR029058">
    <property type="entry name" value="AB_hydrolase_fold"/>
</dbReference>
<feature type="domain" description="AB hydrolase-1" evidence="2">
    <location>
        <begin position="62"/>
        <end position="287"/>
    </location>
</feature>
<comment type="caution">
    <text evidence="3">The sequence shown here is derived from an EMBL/GenBank/DDBJ whole genome shotgun (WGS) entry which is preliminary data.</text>
</comment>
<dbReference type="InterPro" id="IPR000073">
    <property type="entry name" value="AB_hydrolase_1"/>
</dbReference>
<dbReference type="Proteomes" id="UP000548476">
    <property type="component" value="Unassembled WGS sequence"/>
</dbReference>
<evidence type="ECO:0000259" key="2">
    <source>
        <dbReference type="Pfam" id="PF12697"/>
    </source>
</evidence>
<dbReference type="GO" id="GO:0016787">
    <property type="term" value="F:hydrolase activity"/>
    <property type="evidence" value="ECO:0007669"/>
    <property type="project" value="UniProtKB-KW"/>
</dbReference>
<dbReference type="SUPFAM" id="SSF53474">
    <property type="entry name" value="alpha/beta-Hydrolases"/>
    <property type="match status" value="1"/>
</dbReference>
<dbReference type="RefSeq" id="WP_184788850.1">
    <property type="nucleotide sequence ID" value="NZ_BONT01000046.1"/>
</dbReference>